<proteinExistence type="predicted"/>
<feature type="signal peptide" evidence="1">
    <location>
        <begin position="1"/>
        <end position="21"/>
    </location>
</feature>
<evidence type="ECO:0000313" key="2">
    <source>
        <dbReference type="EMBL" id="SNR75620.1"/>
    </source>
</evidence>
<keyword evidence="3" id="KW-1185">Reference proteome</keyword>
<sequence>MIRKIFLVLLLFTLPAGAVTAGRITDFEGKVKIFEDTFLGKKVTNVPFKFGFNSKIKTYSSSRAFIDFGFSKLLLLEKSVLTVKNRGDVYQEEGEVIYSVKRYGNVKGFFVKTPVSIIGVKGTEFIIAVGSVDSVKVGLKKGFLSIRSVEEPFKVYKAVVEDEFSKFKKEFENYKKKQVDEFEAYKRKLKEEFLFYAKEFTISAGKSLVIKGNKVVIQDTIPLKMKEKFKLFEKFFRRGE</sequence>
<evidence type="ECO:0000256" key="1">
    <source>
        <dbReference type="SAM" id="SignalP"/>
    </source>
</evidence>
<reference evidence="3" key="1">
    <citation type="submission" date="2017-06" db="EMBL/GenBank/DDBJ databases">
        <authorList>
            <person name="Varghese N."/>
            <person name="Submissions S."/>
        </authorList>
    </citation>
    <scope>NUCLEOTIDE SEQUENCE [LARGE SCALE GENOMIC DNA]</scope>
    <source>
        <strain evidence="3">DSM 15668</strain>
    </source>
</reference>
<evidence type="ECO:0000313" key="3">
    <source>
        <dbReference type="Proteomes" id="UP000198405"/>
    </source>
</evidence>
<dbReference type="PANTHER" id="PTHR38731">
    <property type="entry name" value="LIPL45-RELATED LIPOPROTEIN-RELATED"/>
    <property type="match status" value="1"/>
</dbReference>
<dbReference type="EMBL" id="FZOB01000005">
    <property type="protein sequence ID" value="SNR75620.1"/>
    <property type="molecule type" value="Genomic_DNA"/>
</dbReference>
<organism evidence="2 3">
    <name type="scientific">Desulfurobacterium atlanticum</name>
    <dbReference type="NCBI Taxonomy" id="240169"/>
    <lineage>
        <taxon>Bacteria</taxon>
        <taxon>Pseudomonadati</taxon>
        <taxon>Aquificota</taxon>
        <taxon>Aquificia</taxon>
        <taxon>Desulfurobacteriales</taxon>
        <taxon>Desulfurobacteriaceae</taxon>
        <taxon>Desulfurobacterium</taxon>
    </lineage>
</organism>
<keyword evidence="1" id="KW-0732">Signal</keyword>
<protein>
    <submittedName>
        <fullName evidence="2">FecR family protein</fullName>
    </submittedName>
</protein>
<dbReference type="Proteomes" id="UP000198405">
    <property type="component" value="Unassembled WGS sequence"/>
</dbReference>
<dbReference type="OrthoDB" id="14167at2"/>
<dbReference type="AlphaFoldDB" id="A0A238YX24"/>
<feature type="chain" id="PRO_5012421324" evidence="1">
    <location>
        <begin position="22"/>
        <end position="240"/>
    </location>
</feature>
<accession>A0A238YX24</accession>
<gene>
    <name evidence="2" type="ORF">SAMN06265340_10573</name>
</gene>
<name>A0A238YX24_9BACT</name>
<dbReference type="RefSeq" id="WP_089322962.1">
    <property type="nucleotide sequence ID" value="NZ_FZOB01000005.1"/>
</dbReference>